<dbReference type="Gene3D" id="3.30.360.10">
    <property type="entry name" value="Dihydrodipicolinate Reductase, domain 2"/>
    <property type="match status" value="1"/>
</dbReference>
<dbReference type="Pfam" id="PF02894">
    <property type="entry name" value="GFO_IDH_MocA_C"/>
    <property type="match status" value="1"/>
</dbReference>
<feature type="domain" description="Gfo/Idh/MocA-like oxidoreductase C-terminal" evidence="2">
    <location>
        <begin position="145"/>
        <end position="341"/>
    </location>
</feature>
<reference evidence="3" key="1">
    <citation type="submission" date="2019-03" db="EMBL/GenBank/DDBJ databases">
        <title>Lake Tanganyika Metagenome-Assembled Genomes (MAGs).</title>
        <authorList>
            <person name="Tran P."/>
        </authorList>
    </citation>
    <scope>NUCLEOTIDE SEQUENCE</scope>
    <source>
        <strain evidence="3">K_DeepCast_150m_m2_040</strain>
    </source>
</reference>
<dbReference type="InterPro" id="IPR036291">
    <property type="entry name" value="NAD(P)-bd_dom_sf"/>
</dbReference>
<gene>
    <name evidence="3" type="ORF">FJY68_02945</name>
</gene>
<feature type="domain" description="Gfo/Idh/MocA-like oxidoreductase N-terminal" evidence="1">
    <location>
        <begin position="11"/>
        <end position="129"/>
    </location>
</feature>
<evidence type="ECO:0000259" key="2">
    <source>
        <dbReference type="Pfam" id="PF02894"/>
    </source>
</evidence>
<evidence type="ECO:0000313" key="3">
    <source>
        <dbReference type="EMBL" id="MBM3330794.1"/>
    </source>
</evidence>
<dbReference type="GO" id="GO:0000166">
    <property type="term" value="F:nucleotide binding"/>
    <property type="evidence" value="ECO:0007669"/>
    <property type="project" value="InterPro"/>
</dbReference>
<dbReference type="PANTHER" id="PTHR43249:SF1">
    <property type="entry name" value="D-GLUCOSIDE 3-DEHYDROGENASE"/>
    <property type="match status" value="1"/>
</dbReference>
<dbReference type="InterPro" id="IPR052515">
    <property type="entry name" value="Gfo/Idh/MocA_Oxidoreductase"/>
</dbReference>
<dbReference type="SUPFAM" id="SSF51735">
    <property type="entry name" value="NAD(P)-binding Rossmann-fold domains"/>
    <property type="match status" value="1"/>
</dbReference>
<comment type="caution">
    <text evidence="3">The sequence shown here is derived from an EMBL/GenBank/DDBJ whole genome shotgun (WGS) entry which is preliminary data.</text>
</comment>
<accession>A0A938BSK7</accession>
<dbReference type="InterPro" id="IPR004104">
    <property type="entry name" value="Gfo/Idh/MocA-like_OxRdtase_C"/>
</dbReference>
<name>A0A938BSK7_UNCW3</name>
<dbReference type="SUPFAM" id="SSF55347">
    <property type="entry name" value="Glyceraldehyde-3-phosphate dehydrogenase-like, C-terminal domain"/>
    <property type="match status" value="1"/>
</dbReference>
<dbReference type="Gene3D" id="3.40.50.720">
    <property type="entry name" value="NAD(P)-binding Rossmann-like Domain"/>
    <property type="match status" value="1"/>
</dbReference>
<dbReference type="PANTHER" id="PTHR43249">
    <property type="entry name" value="UDP-N-ACETYL-2-AMINO-2-DEOXY-D-GLUCURONATE OXIDASE"/>
    <property type="match status" value="1"/>
</dbReference>
<evidence type="ECO:0000259" key="1">
    <source>
        <dbReference type="Pfam" id="PF01408"/>
    </source>
</evidence>
<evidence type="ECO:0000313" key="4">
    <source>
        <dbReference type="Proteomes" id="UP000779900"/>
    </source>
</evidence>
<dbReference type="AlphaFoldDB" id="A0A938BSK7"/>
<proteinExistence type="predicted"/>
<dbReference type="InterPro" id="IPR000683">
    <property type="entry name" value="Gfo/Idh/MocA-like_OxRdtase_N"/>
</dbReference>
<organism evidence="3 4">
    <name type="scientific">candidate division WOR-3 bacterium</name>
    <dbReference type="NCBI Taxonomy" id="2052148"/>
    <lineage>
        <taxon>Bacteria</taxon>
        <taxon>Bacteria division WOR-3</taxon>
    </lineage>
</organism>
<dbReference type="Pfam" id="PF01408">
    <property type="entry name" value="GFO_IDH_MocA"/>
    <property type="match status" value="1"/>
</dbReference>
<dbReference type="Proteomes" id="UP000779900">
    <property type="component" value="Unassembled WGS sequence"/>
</dbReference>
<dbReference type="EMBL" id="VGIR01000011">
    <property type="protein sequence ID" value="MBM3330794.1"/>
    <property type="molecule type" value="Genomic_DNA"/>
</dbReference>
<sequence length="346" mass="38654">MKERLMPERKLRVAVVGCGTQSQLAYIPVLKQNQSVELVALCDTDVRKLNQLCTIHKIDKHYVDFDDMKEDETIDAVVIATPNHLHAPMSIAAMRYGKDVLCEMPLALDSTEVRQMIANSDREKRKLMPAMNTRLRPDIQAIRRFVEGGELGNLYYCKTGWLQGRESWSLSGWRGQRLRAGGGAFLSLGTALLDASLALVAPHTPVSVIGAAHHRAPQSEVEDTAFAMIRFEQDLTLTVEVGWSMLQQKDLTYLNLFGNAGAALLNPTQIHKEMHGHLVNVTPQIREKDVQRSSWRMLINLWVDALERGTPVPISASEALTVSRLADAFYQSQSTRREVALTSAEP</sequence>
<protein>
    <submittedName>
        <fullName evidence="3">Gfo/Idh/MocA family oxidoreductase</fullName>
    </submittedName>
</protein>